<dbReference type="PANTHER" id="PTHR11440">
    <property type="entry name" value="LECITHIN-CHOLESTEROL ACYLTRANSFERASE-RELATED"/>
    <property type="match status" value="1"/>
</dbReference>
<organism evidence="2 3">
    <name type="scientific">Urochloa decumbens</name>
    <dbReference type="NCBI Taxonomy" id="240449"/>
    <lineage>
        <taxon>Eukaryota</taxon>
        <taxon>Viridiplantae</taxon>
        <taxon>Streptophyta</taxon>
        <taxon>Embryophyta</taxon>
        <taxon>Tracheophyta</taxon>
        <taxon>Spermatophyta</taxon>
        <taxon>Magnoliopsida</taxon>
        <taxon>Liliopsida</taxon>
        <taxon>Poales</taxon>
        <taxon>Poaceae</taxon>
        <taxon>PACMAD clade</taxon>
        <taxon>Panicoideae</taxon>
        <taxon>Panicodae</taxon>
        <taxon>Paniceae</taxon>
        <taxon>Melinidinae</taxon>
        <taxon>Urochloa</taxon>
    </lineage>
</organism>
<evidence type="ECO:0000313" key="2">
    <source>
        <dbReference type="EMBL" id="CAL4934416.1"/>
    </source>
</evidence>
<dbReference type="SUPFAM" id="SSF53474">
    <property type="entry name" value="alpha/beta-Hydrolases"/>
    <property type="match status" value="1"/>
</dbReference>
<evidence type="ECO:0000256" key="1">
    <source>
        <dbReference type="SAM" id="SignalP"/>
    </source>
</evidence>
<proteinExistence type="predicted"/>
<keyword evidence="1" id="KW-0732">Signal</keyword>
<feature type="signal peptide" evidence="1">
    <location>
        <begin position="1"/>
        <end position="23"/>
    </location>
</feature>
<reference evidence="2 3" key="2">
    <citation type="submission" date="2024-10" db="EMBL/GenBank/DDBJ databases">
        <authorList>
            <person name="Ryan C."/>
        </authorList>
    </citation>
    <scope>NUCLEOTIDE SEQUENCE [LARGE SCALE GENOMIC DNA]</scope>
</reference>
<dbReference type="EMBL" id="OZ075125">
    <property type="protein sequence ID" value="CAL4934416.1"/>
    <property type="molecule type" value="Genomic_DNA"/>
</dbReference>
<evidence type="ECO:0000313" key="3">
    <source>
        <dbReference type="Proteomes" id="UP001497457"/>
    </source>
</evidence>
<dbReference type="InterPro" id="IPR029058">
    <property type="entry name" value="AB_hydrolase_fold"/>
</dbReference>
<protein>
    <recommendedName>
        <fullName evidence="4">Lecithin-cholesterol acyltransferase-like 1</fullName>
    </recommendedName>
</protein>
<dbReference type="InterPro" id="IPR003386">
    <property type="entry name" value="LACT/PDAT_acylTrfase"/>
</dbReference>
<dbReference type="Gene3D" id="3.40.50.1820">
    <property type="entry name" value="alpha/beta hydrolase"/>
    <property type="match status" value="1"/>
</dbReference>
<keyword evidence="3" id="KW-1185">Reference proteome</keyword>
<dbReference type="Proteomes" id="UP001497457">
    <property type="component" value="Chromosome 15b"/>
</dbReference>
<accession>A0ABC8Y1D0</accession>
<sequence>MHAHAQLLLVLLVDSVSWPFSAGLLARGAAGRLHPVVLLPGFGCSQLDARLTDAFEPASTAPSCGGRALKGTKGWFRLWNNRTALQEDPALVPCYAELLRLVYDPAAGDYRNVPGVQTRVVAFGTTRGFGYGNSAMKNFCMEKLVQALEGVGYREGETLFGAPYDFRYAPAPPGQANREFSRFLSSLTALVEQASDRNGGMPAILVTHSFGGLHANAFLRRSPLAWRRRYVKHFVMVSAGAGGAVPLLRFGGSSPPPTDPLSFANTSRSFAGAFSVLPSPKVFGDAPLVVTRARNYSAHDIPEYLRACGFSGDEVARYATRVLPVTLGFGAPAVPMTCVNGVGVPTAEALVYWDGDFGAAAGPDEVVYGDGDGATNIASLLALDTLIGADPEQGYFKSVLIPNTSHGGAISDGFALDRLVSEVLEANNRAVLGQFVHTAPRSIT</sequence>
<evidence type="ECO:0008006" key="4">
    <source>
        <dbReference type="Google" id="ProtNLM"/>
    </source>
</evidence>
<gene>
    <name evidence="2" type="ORF">URODEC1_LOCUS28657</name>
</gene>
<dbReference type="Pfam" id="PF02450">
    <property type="entry name" value="LCAT"/>
    <property type="match status" value="1"/>
</dbReference>
<name>A0ABC8Y1D0_9POAL</name>
<dbReference type="AlphaFoldDB" id="A0ABC8Y1D0"/>
<feature type="chain" id="PRO_5044795123" description="Lecithin-cholesterol acyltransferase-like 1" evidence="1">
    <location>
        <begin position="24"/>
        <end position="444"/>
    </location>
</feature>
<reference evidence="3" key="1">
    <citation type="submission" date="2024-06" db="EMBL/GenBank/DDBJ databases">
        <authorList>
            <person name="Ryan C."/>
        </authorList>
    </citation>
    <scope>NUCLEOTIDE SEQUENCE [LARGE SCALE GENOMIC DNA]</scope>
</reference>